<dbReference type="Proteomes" id="UP001208771">
    <property type="component" value="Unassembled WGS sequence"/>
</dbReference>
<reference evidence="2" key="1">
    <citation type="submission" date="2022-07" db="EMBL/GenBank/DDBJ databases">
        <title>Ectorhizobium quercum gen.nov., sp. nov.</title>
        <authorList>
            <person name="Ma T."/>
            <person name="Li Y."/>
        </authorList>
    </citation>
    <scope>NUCLEOTIDE SEQUENCE</scope>
    <source>
        <strain evidence="2">BDR2-2</strain>
    </source>
</reference>
<evidence type="ECO:0000313" key="3">
    <source>
        <dbReference type="Proteomes" id="UP001208771"/>
    </source>
</evidence>
<organism evidence="2 3">
    <name type="scientific">Ectorhizobium quercum</name>
    <dbReference type="NCBI Taxonomy" id="2965071"/>
    <lineage>
        <taxon>Bacteria</taxon>
        <taxon>Pseudomonadati</taxon>
        <taxon>Pseudomonadota</taxon>
        <taxon>Alphaproteobacteria</taxon>
        <taxon>Hyphomicrobiales</taxon>
        <taxon>Rhizobiaceae</taxon>
        <taxon>Ectorhizobium</taxon>
    </lineage>
</organism>
<dbReference type="Gene3D" id="3.30.70.970">
    <property type="entry name" value="RraB-like"/>
    <property type="match status" value="1"/>
</dbReference>
<evidence type="ECO:0000259" key="1">
    <source>
        <dbReference type="Pfam" id="PF06877"/>
    </source>
</evidence>
<dbReference type="RefSeq" id="WP_306413521.1">
    <property type="nucleotide sequence ID" value="NZ_JANFPI010000016.1"/>
</dbReference>
<sequence>MSLLGENSTILMQFVAKGKDLSYVRLIDFSHLFPDFASANRFAAEAEGFKIAVGQSHSPKGTWDVTASKVMLPSAGAITESEA</sequence>
<dbReference type="InterPro" id="IPR009671">
    <property type="entry name" value="RraB_dom"/>
</dbReference>
<comment type="caution">
    <text evidence="2">The sequence shown here is derived from an EMBL/GenBank/DDBJ whole genome shotgun (WGS) entry which is preliminary data.</text>
</comment>
<dbReference type="InterPro" id="IPR036701">
    <property type="entry name" value="RraB-like_sf"/>
</dbReference>
<gene>
    <name evidence="2" type="ORF">NOF55_23245</name>
</gene>
<dbReference type="Pfam" id="PF06877">
    <property type="entry name" value="RraB"/>
    <property type="match status" value="1"/>
</dbReference>
<keyword evidence="3" id="KW-1185">Reference proteome</keyword>
<feature type="domain" description="Regulator of ribonuclease activity B" evidence="1">
    <location>
        <begin position="6"/>
        <end position="81"/>
    </location>
</feature>
<dbReference type="SUPFAM" id="SSF89946">
    <property type="entry name" value="Hypothetical protein VC0424"/>
    <property type="match status" value="1"/>
</dbReference>
<dbReference type="EMBL" id="JANFPI010000016">
    <property type="protein sequence ID" value="MCX9000020.1"/>
    <property type="molecule type" value="Genomic_DNA"/>
</dbReference>
<evidence type="ECO:0000313" key="2">
    <source>
        <dbReference type="EMBL" id="MCX9000020.1"/>
    </source>
</evidence>
<accession>A0AAE3N676</accession>
<name>A0AAE3N676_9HYPH</name>
<protein>
    <submittedName>
        <fullName evidence="2">Ribonuclease E inhibitor RraB</fullName>
    </submittedName>
</protein>
<dbReference type="AlphaFoldDB" id="A0AAE3N676"/>
<proteinExistence type="predicted"/>